<dbReference type="AlphaFoldDB" id="A0A9P5ZFM7"/>
<reference evidence="1" key="1">
    <citation type="submission" date="2020-11" db="EMBL/GenBank/DDBJ databases">
        <authorList>
            <consortium name="DOE Joint Genome Institute"/>
            <person name="Ahrendt S."/>
            <person name="Riley R."/>
            <person name="Andreopoulos W."/>
            <person name="Labutti K."/>
            <person name="Pangilinan J."/>
            <person name="Ruiz-Duenas F.J."/>
            <person name="Barrasa J.M."/>
            <person name="Sanchez-Garcia M."/>
            <person name="Camarero S."/>
            <person name="Miyauchi S."/>
            <person name="Serrano A."/>
            <person name="Linde D."/>
            <person name="Babiker R."/>
            <person name="Drula E."/>
            <person name="Ayuso-Fernandez I."/>
            <person name="Pacheco R."/>
            <person name="Padilla G."/>
            <person name="Ferreira P."/>
            <person name="Barriuso J."/>
            <person name="Kellner H."/>
            <person name="Castanera R."/>
            <person name="Alfaro M."/>
            <person name="Ramirez L."/>
            <person name="Pisabarro A.G."/>
            <person name="Kuo A."/>
            <person name="Tritt A."/>
            <person name="Lipzen A."/>
            <person name="He G."/>
            <person name="Yan M."/>
            <person name="Ng V."/>
            <person name="Cullen D."/>
            <person name="Martin F."/>
            <person name="Rosso M.-N."/>
            <person name="Henrissat B."/>
            <person name="Hibbett D."/>
            <person name="Martinez A.T."/>
            <person name="Grigoriev I.V."/>
        </authorList>
    </citation>
    <scope>NUCLEOTIDE SEQUENCE</scope>
    <source>
        <strain evidence="1">ATCC 90797</strain>
    </source>
</reference>
<keyword evidence="2" id="KW-1185">Reference proteome</keyword>
<dbReference type="EMBL" id="MU154894">
    <property type="protein sequence ID" value="KAF9486844.1"/>
    <property type="molecule type" value="Genomic_DNA"/>
</dbReference>
<protein>
    <submittedName>
        <fullName evidence="1">Uncharacterized protein</fullName>
    </submittedName>
</protein>
<feature type="non-terminal residue" evidence="1">
    <location>
        <position position="1"/>
    </location>
</feature>
<comment type="caution">
    <text evidence="1">The sequence shown here is derived from an EMBL/GenBank/DDBJ whole genome shotgun (WGS) entry which is preliminary data.</text>
</comment>
<evidence type="ECO:0000313" key="1">
    <source>
        <dbReference type="EMBL" id="KAF9486844.1"/>
    </source>
</evidence>
<sequence>GVLCPTRLWKEKPKFLQCNHCQGLGHPTRTCTKPFVCAKCTQRHKTTDHHLNCSSILGGGSTSCHCSLRCTNCDGEHWATDQSC</sequence>
<evidence type="ECO:0000313" key="2">
    <source>
        <dbReference type="Proteomes" id="UP000807025"/>
    </source>
</evidence>
<proteinExistence type="predicted"/>
<feature type="non-terminal residue" evidence="1">
    <location>
        <position position="84"/>
    </location>
</feature>
<dbReference type="Proteomes" id="UP000807025">
    <property type="component" value="Unassembled WGS sequence"/>
</dbReference>
<name>A0A9P5ZFM7_PLEER</name>
<accession>A0A9P5ZFM7</accession>
<gene>
    <name evidence="1" type="ORF">BDN71DRAFT_1374349</name>
</gene>
<dbReference type="OrthoDB" id="2855870at2759"/>
<organism evidence="1 2">
    <name type="scientific">Pleurotus eryngii</name>
    <name type="common">Boletus of the steppes</name>
    <dbReference type="NCBI Taxonomy" id="5323"/>
    <lineage>
        <taxon>Eukaryota</taxon>
        <taxon>Fungi</taxon>
        <taxon>Dikarya</taxon>
        <taxon>Basidiomycota</taxon>
        <taxon>Agaricomycotina</taxon>
        <taxon>Agaricomycetes</taxon>
        <taxon>Agaricomycetidae</taxon>
        <taxon>Agaricales</taxon>
        <taxon>Pleurotineae</taxon>
        <taxon>Pleurotaceae</taxon>
        <taxon>Pleurotus</taxon>
    </lineage>
</organism>